<dbReference type="eggNOG" id="COG0786">
    <property type="taxonomic scope" value="Bacteria"/>
</dbReference>
<dbReference type="GO" id="GO:0015501">
    <property type="term" value="F:glutamate:sodium symporter activity"/>
    <property type="evidence" value="ECO:0007669"/>
    <property type="project" value="InterPro"/>
</dbReference>
<proteinExistence type="predicted"/>
<feature type="transmembrane region" description="Helical" evidence="1">
    <location>
        <begin position="318"/>
        <end position="336"/>
    </location>
</feature>
<feature type="transmembrane region" description="Helical" evidence="1">
    <location>
        <begin position="412"/>
        <end position="431"/>
    </location>
</feature>
<evidence type="ECO:0000313" key="2">
    <source>
        <dbReference type="EMBL" id="ABS62399.1"/>
    </source>
</evidence>
<keyword evidence="1" id="KW-1133">Transmembrane helix</keyword>
<reference evidence="2 3" key="1">
    <citation type="journal article" date="2011" name="Stand. Genomic Sci.">
        <title>Complete genome sequence of Parvibaculum lavamentivorans type strain (DS-1(T)).</title>
        <authorList>
            <person name="Schleheck D."/>
            <person name="Weiss M."/>
            <person name="Pitluck S."/>
            <person name="Bruce D."/>
            <person name="Land M.L."/>
            <person name="Han S."/>
            <person name="Saunders E."/>
            <person name="Tapia R."/>
            <person name="Detter C."/>
            <person name="Brettin T."/>
            <person name="Han J."/>
            <person name="Woyke T."/>
            <person name="Goodwin L."/>
            <person name="Pennacchio L."/>
            <person name="Nolan M."/>
            <person name="Cook A.M."/>
            <person name="Kjelleberg S."/>
            <person name="Thomas T."/>
        </authorList>
    </citation>
    <scope>NUCLEOTIDE SEQUENCE [LARGE SCALE GENOMIC DNA]</scope>
    <source>
        <strain evidence="3">DS-1 / DSM 13023 / NCIMB 13966</strain>
    </source>
</reference>
<dbReference type="AlphaFoldDB" id="A7HR66"/>
<sequence>MVTSFATISSALAIIWVMLIVSKYLRWRLAVLARLFIPGSVVAGFILMFAGPEVAGAMSGVELVPEDVLDVWRQLPALLINVVFAGLFLGKIIPGPRQIWHRAGPVIAYGQAIAWGQYVVGIGLVIAVLAPFYATPPVAGALIEISFEGGHGTAAGLGPTFDAVGFSAGTDLALGLATIGLVGSVLIGLVLINWAARRGLVDPEGIRSPTPELHPDPPADTTEQLAARPATTDAAQPIDPMSLHLGLFAVAIAIGWGLHQLLILLEEHTWGRDGTRILAYLPLFPLAMLGGVAVQVVVSRYIGMGLVDRGLVNRISGAALDILIVAALATLSLTAINDNLGPFVWLAVGGIAWNIFALLVLAPRMLGPDWFAQGIPHFGQAMGMTVSGLMLFRIADPENRSGGLENFGYKQLFFAPIVGGGLFTAAVMPLILAFGPWPLLICTSLLLAVWIYVGERLARKVP</sequence>
<dbReference type="HOGENOM" id="CLU_034503_0_0_5"/>
<dbReference type="Proteomes" id="UP000006377">
    <property type="component" value="Chromosome"/>
</dbReference>
<organism evidence="2 3">
    <name type="scientific">Parvibaculum lavamentivorans (strain DS-1 / DSM 13023 / NCIMB 13966)</name>
    <dbReference type="NCBI Taxonomy" id="402881"/>
    <lineage>
        <taxon>Bacteria</taxon>
        <taxon>Pseudomonadati</taxon>
        <taxon>Pseudomonadota</taxon>
        <taxon>Alphaproteobacteria</taxon>
        <taxon>Hyphomicrobiales</taxon>
        <taxon>Parvibaculaceae</taxon>
        <taxon>Parvibaculum</taxon>
    </lineage>
</organism>
<feature type="transmembrane region" description="Helical" evidence="1">
    <location>
        <begin position="71"/>
        <end position="93"/>
    </location>
</feature>
<feature type="transmembrane region" description="Helical" evidence="1">
    <location>
        <begin position="245"/>
        <end position="265"/>
    </location>
</feature>
<dbReference type="PANTHER" id="PTHR36178:SF1">
    <property type="entry name" value="SODIUM_GLUTAMATE SYMPORTER"/>
    <property type="match status" value="1"/>
</dbReference>
<dbReference type="GO" id="GO:0016020">
    <property type="term" value="C:membrane"/>
    <property type="evidence" value="ECO:0007669"/>
    <property type="project" value="InterPro"/>
</dbReference>
<dbReference type="OrthoDB" id="9801557at2"/>
<protein>
    <submittedName>
        <fullName evidence="2">Sodium/glutamate symporter</fullName>
    </submittedName>
</protein>
<feature type="transmembrane region" description="Helical" evidence="1">
    <location>
        <begin position="113"/>
        <end position="134"/>
    </location>
</feature>
<dbReference type="KEGG" id="pla:Plav_0776"/>
<dbReference type="GO" id="GO:0015813">
    <property type="term" value="P:L-glutamate transmembrane transport"/>
    <property type="evidence" value="ECO:0007669"/>
    <property type="project" value="InterPro"/>
</dbReference>
<name>A7HR66_PARL1</name>
<feature type="transmembrane region" description="Helical" evidence="1">
    <location>
        <begin position="437"/>
        <end position="453"/>
    </location>
</feature>
<keyword evidence="1" id="KW-0812">Transmembrane</keyword>
<feature type="transmembrane region" description="Helical" evidence="1">
    <location>
        <begin position="172"/>
        <end position="192"/>
    </location>
</feature>
<feature type="transmembrane region" description="Helical" evidence="1">
    <location>
        <begin position="32"/>
        <end position="51"/>
    </location>
</feature>
<accession>A7HR66</accession>
<feature type="transmembrane region" description="Helical" evidence="1">
    <location>
        <begin position="6"/>
        <end position="25"/>
    </location>
</feature>
<dbReference type="PANTHER" id="PTHR36178">
    <property type="entry name" value="SLR0625 PROTEIN"/>
    <property type="match status" value="1"/>
</dbReference>
<gene>
    <name evidence="2" type="ordered locus">Plav_0776</name>
</gene>
<keyword evidence="1" id="KW-0472">Membrane</keyword>
<dbReference type="EMBL" id="CP000774">
    <property type="protein sequence ID" value="ABS62399.1"/>
    <property type="molecule type" value="Genomic_DNA"/>
</dbReference>
<dbReference type="STRING" id="402881.Plav_0776"/>
<dbReference type="Pfam" id="PF03616">
    <property type="entry name" value="Glt_symporter"/>
    <property type="match status" value="1"/>
</dbReference>
<evidence type="ECO:0000256" key="1">
    <source>
        <dbReference type="SAM" id="Phobius"/>
    </source>
</evidence>
<evidence type="ECO:0000313" key="3">
    <source>
        <dbReference type="Proteomes" id="UP000006377"/>
    </source>
</evidence>
<feature type="transmembrane region" description="Helical" evidence="1">
    <location>
        <begin position="342"/>
        <end position="362"/>
    </location>
</feature>
<dbReference type="RefSeq" id="WP_012109649.1">
    <property type="nucleotide sequence ID" value="NC_009719.1"/>
</dbReference>
<keyword evidence="3" id="KW-1185">Reference proteome</keyword>
<feature type="transmembrane region" description="Helical" evidence="1">
    <location>
        <begin position="277"/>
        <end position="298"/>
    </location>
</feature>
<dbReference type="InterPro" id="IPR004445">
    <property type="entry name" value="GltS"/>
</dbReference>